<evidence type="ECO:0000313" key="9">
    <source>
        <dbReference type="Proteomes" id="UP000177960"/>
    </source>
</evidence>
<feature type="transmembrane region" description="Helical" evidence="6">
    <location>
        <begin position="138"/>
        <end position="163"/>
    </location>
</feature>
<comment type="caution">
    <text evidence="8">The sequence shown here is derived from an EMBL/GenBank/DDBJ whole genome shotgun (WGS) entry which is preliminary data.</text>
</comment>
<evidence type="ECO:0000256" key="2">
    <source>
        <dbReference type="ARBA" id="ARBA00006143"/>
    </source>
</evidence>
<keyword evidence="3 6" id="KW-0812">Transmembrane</keyword>
<name>A0A1G1ZF87_9BACT</name>
<protein>
    <recommendedName>
        <fullName evidence="7">Cytochrome C biogenesis protein transmembrane domain-containing protein</fullName>
    </recommendedName>
</protein>
<evidence type="ECO:0000259" key="7">
    <source>
        <dbReference type="Pfam" id="PF02683"/>
    </source>
</evidence>
<dbReference type="PANTHER" id="PTHR31272:SF4">
    <property type="entry name" value="CYTOCHROME C-TYPE BIOGENESIS PROTEIN HI_1454-RELATED"/>
    <property type="match status" value="1"/>
</dbReference>
<keyword evidence="5 6" id="KW-0472">Membrane</keyword>
<dbReference type="STRING" id="1798404.A3B92_04015"/>
<evidence type="ECO:0000313" key="8">
    <source>
        <dbReference type="EMBL" id="OGY63235.1"/>
    </source>
</evidence>
<evidence type="ECO:0000256" key="1">
    <source>
        <dbReference type="ARBA" id="ARBA00004141"/>
    </source>
</evidence>
<accession>A0A1G1ZF87</accession>
<feature type="domain" description="Cytochrome C biogenesis protein transmembrane" evidence="7">
    <location>
        <begin position="9"/>
        <end position="227"/>
    </location>
</feature>
<dbReference type="Proteomes" id="UP000177960">
    <property type="component" value="Unassembled WGS sequence"/>
</dbReference>
<feature type="transmembrane region" description="Helical" evidence="6">
    <location>
        <begin position="169"/>
        <end position="195"/>
    </location>
</feature>
<dbReference type="AlphaFoldDB" id="A0A1G1ZF87"/>
<comment type="subcellular location">
    <subcellularLocation>
        <location evidence="1">Membrane</location>
        <topology evidence="1">Multi-pass membrane protein</topology>
    </subcellularLocation>
</comment>
<evidence type="ECO:0000256" key="3">
    <source>
        <dbReference type="ARBA" id="ARBA00022692"/>
    </source>
</evidence>
<dbReference type="PANTHER" id="PTHR31272">
    <property type="entry name" value="CYTOCHROME C-TYPE BIOGENESIS PROTEIN HI_1454-RELATED"/>
    <property type="match status" value="1"/>
</dbReference>
<dbReference type="InterPro" id="IPR003834">
    <property type="entry name" value="Cyt_c_assmbl_TM_dom"/>
</dbReference>
<comment type="similarity">
    <text evidence="2">Belongs to the DsbD family.</text>
</comment>
<keyword evidence="4 6" id="KW-1133">Transmembrane helix</keyword>
<feature type="transmembrane region" description="Helical" evidence="6">
    <location>
        <begin position="12"/>
        <end position="36"/>
    </location>
</feature>
<dbReference type="GO" id="GO:0016020">
    <property type="term" value="C:membrane"/>
    <property type="evidence" value="ECO:0007669"/>
    <property type="project" value="UniProtKB-SubCell"/>
</dbReference>
<feature type="transmembrane region" description="Helical" evidence="6">
    <location>
        <begin position="92"/>
        <end position="117"/>
    </location>
</feature>
<feature type="transmembrane region" description="Helical" evidence="6">
    <location>
        <begin position="207"/>
        <end position="228"/>
    </location>
</feature>
<sequence>MDLSVSALIIPAFIAGVLTFLAPCTLPMVPGYLGFISGVSLEDLKNPAKEKNTRIKIFLNGLFFIAGFSAMFIIFGTLAGFFGGALAQYRLWLARIGGAFIIIFGFFMLNVIKIPFLQAERQIRVPPIFKRGNPLNSFILGSAFGVGWTPCVGPILGSVLLLASVSATAFQGAVLLTIFSMGLAVPFLLIATGIGSASNYLFRYSRYLNATSVIGGIFLISLGVLVIMNRTGLLLAYGYQLFKFINYDRLLDYL</sequence>
<reference evidence="8 9" key="1">
    <citation type="journal article" date="2016" name="Nat. Commun.">
        <title>Thousands of microbial genomes shed light on interconnected biogeochemical processes in an aquifer system.</title>
        <authorList>
            <person name="Anantharaman K."/>
            <person name="Brown C.T."/>
            <person name="Hug L.A."/>
            <person name="Sharon I."/>
            <person name="Castelle C.J."/>
            <person name="Probst A.J."/>
            <person name="Thomas B.C."/>
            <person name="Singh A."/>
            <person name="Wilkins M.J."/>
            <person name="Karaoz U."/>
            <person name="Brodie E.L."/>
            <person name="Williams K.H."/>
            <person name="Hubbard S.S."/>
            <person name="Banfield J.F."/>
        </authorList>
    </citation>
    <scope>NUCLEOTIDE SEQUENCE [LARGE SCALE GENOMIC DNA]</scope>
</reference>
<evidence type="ECO:0000256" key="5">
    <source>
        <dbReference type="ARBA" id="ARBA00023136"/>
    </source>
</evidence>
<dbReference type="EMBL" id="MHJG01000025">
    <property type="protein sequence ID" value="OGY63235.1"/>
    <property type="molecule type" value="Genomic_DNA"/>
</dbReference>
<proteinExistence type="inferred from homology"/>
<dbReference type="Pfam" id="PF02683">
    <property type="entry name" value="DsbD_TM"/>
    <property type="match status" value="1"/>
</dbReference>
<gene>
    <name evidence="8" type="ORF">A3B92_04015</name>
</gene>
<evidence type="ECO:0000256" key="6">
    <source>
        <dbReference type="SAM" id="Phobius"/>
    </source>
</evidence>
<organism evidence="8 9">
    <name type="scientific">Candidatus Harrisonbacteria bacterium RIFCSPHIGHO2_02_FULL_42_16</name>
    <dbReference type="NCBI Taxonomy" id="1798404"/>
    <lineage>
        <taxon>Bacteria</taxon>
        <taxon>Candidatus Harrisoniibacteriota</taxon>
    </lineage>
</organism>
<evidence type="ECO:0000256" key="4">
    <source>
        <dbReference type="ARBA" id="ARBA00022989"/>
    </source>
</evidence>
<dbReference type="InterPro" id="IPR051790">
    <property type="entry name" value="Cytochrome_c-biogenesis_DsbD"/>
</dbReference>
<dbReference type="GO" id="GO:0017004">
    <property type="term" value="P:cytochrome complex assembly"/>
    <property type="evidence" value="ECO:0007669"/>
    <property type="project" value="InterPro"/>
</dbReference>
<feature type="transmembrane region" description="Helical" evidence="6">
    <location>
        <begin position="57"/>
        <end position="86"/>
    </location>
</feature>